<dbReference type="InterPro" id="IPR005702">
    <property type="entry name" value="Wzc-like_C"/>
</dbReference>
<evidence type="ECO:0000256" key="9">
    <source>
        <dbReference type="ARBA" id="ARBA00022692"/>
    </source>
</evidence>
<dbReference type="AlphaFoldDB" id="A0A1F2UPP7"/>
<comment type="similarity">
    <text evidence="3">Belongs to the CpsD/CapB family.</text>
</comment>
<evidence type="ECO:0000256" key="2">
    <source>
        <dbReference type="ARBA" id="ARBA00006683"/>
    </source>
</evidence>
<evidence type="ECO:0000256" key="15">
    <source>
        <dbReference type="ARBA" id="ARBA00023137"/>
    </source>
</evidence>
<dbReference type="GO" id="GO:0004715">
    <property type="term" value="F:non-membrane spanning protein tyrosine kinase activity"/>
    <property type="evidence" value="ECO:0007669"/>
    <property type="project" value="UniProtKB-EC"/>
</dbReference>
<comment type="similarity">
    <text evidence="2">Belongs to the CpsC/CapA family.</text>
</comment>
<dbReference type="GO" id="GO:0005524">
    <property type="term" value="F:ATP binding"/>
    <property type="evidence" value="ECO:0007669"/>
    <property type="project" value="UniProtKB-KW"/>
</dbReference>
<evidence type="ECO:0000256" key="4">
    <source>
        <dbReference type="ARBA" id="ARBA00008883"/>
    </source>
</evidence>
<keyword evidence="14 17" id="KW-0472">Membrane</keyword>
<protein>
    <recommendedName>
        <fullName evidence="5">non-specific protein-tyrosine kinase</fullName>
        <ecNumber evidence="5">2.7.10.2</ecNumber>
    </recommendedName>
</protein>
<evidence type="ECO:0000256" key="13">
    <source>
        <dbReference type="ARBA" id="ARBA00022989"/>
    </source>
</evidence>
<accession>A0A1F2UPP7</accession>
<dbReference type="NCBIfam" id="TIGR01007">
    <property type="entry name" value="eps_fam"/>
    <property type="match status" value="1"/>
</dbReference>
<dbReference type="InterPro" id="IPR003856">
    <property type="entry name" value="LPS_length_determ_N"/>
</dbReference>
<dbReference type="CDD" id="cd05387">
    <property type="entry name" value="BY-kinase"/>
    <property type="match status" value="1"/>
</dbReference>
<dbReference type="PANTHER" id="PTHR32309:SF13">
    <property type="entry name" value="FERRIC ENTEROBACTIN TRANSPORT PROTEIN FEPE"/>
    <property type="match status" value="1"/>
</dbReference>
<keyword evidence="13 17" id="KW-1133">Transmembrane helix</keyword>
<keyword evidence="11" id="KW-0418">Kinase</keyword>
<evidence type="ECO:0000256" key="6">
    <source>
        <dbReference type="ARBA" id="ARBA00022475"/>
    </source>
</evidence>
<dbReference type="Pfam" id="PF02706">
    <property type="entry name" value="Wzz"/>
    <property type="match status" value="1"/>
</dbReference>
<dbReference type="InterPro" id="IPR025669">
    <property type="entry name" value="AAA_dom"/>
</dbReference>
<evidence type="ECO:0000256" key="16">
    <source>
        <dbReference type="ARBA" id="ARBA00051245"/>
    </source>
</evidence>
<name>A0A1F2UPP7_9ACTN</name>
<feature type="domain" description="Polysaccharide chain length determinant N-terminal" evidence="18">
    <location>
        <begin position="3"/>
        <end position="96"/>
    </location>
</feature>
<comment type="catalytic activity">
    <reaction evidence="16">
        <text>L-tyrosyl-[protein] + ATP = O-phospho-L-tyrosyl-[protein] + ADP + H(+)</text>
        <dbReference type="Rhea" id="RHEA:10596"/>
        <dbReference type="Rhea" id="RHEA-COMP:10136"/>
        <dbReference type="Rhea" id="RHEA-COMP:20101"/>
        <dbReference type="ChEBI" id="CHEBI:15378"/>
        <dbReference type="ChEBI" id="CHEBI:30616"/>
        <dbReference type="ChEBI" id="CHEBI:46858"/>
        <dbReference type="ChEBI" id="CHEBI:61978"/>
        <dbReference type="ChEBI" id="CHEBI:456216"/>
        <dbReference type="EC" id="2.7.10.2"/>
    </reaction>
</comment>
<evidence type="ECO:0000256" key="12">
    <source>
        <dbReference type="ARBA" id="ARBA00022840"/>
    </source>
</evidence>
<evidence type="ECO:0000256" key="1">
    <source>
        <dbReference type="ARBA" id="ARBA00004429"/>
    </source>
</evidence>
<evidence type="ECO:0000256" key="7">
    <source>
        <dbReference type="ARBA" id="ARBA00022519"/>
    </source>
</evidence>
<keyword evidence="7" id="KW-0997">Cell inner membrane</keyword>
<dbReference type="InterPro" id="IPR050445">
    <property type="entry name" value="Bact_polysacc_biosynth/exp"/>
</dbReference>
<evidence type="ECO:0000259" key="19">
    <source>
        <dbReference type="Pfam" id="PF13614"/>
    </source>
</evidence>
<feature type="domain" description="AAA" evidence="19">
    <location>
        <begin position="264"/>
        <end position="400"/>
    </location>
</feature>
<keyword evidence="8" id="KW-0808">Transferase</keyword>
<keyword evidence="10" id="KW-0547">Nucleotide-binding</keyword>
<evidence type="ECO:0000256" key="14">
    <source>
        <dbReference type="ARBA" id="ARBA00023136"/>
    </source>
</evidence>
<comment type="similarity">
    <text evidence="4">Belongs to the etk/wzc family.</text>
</comment>
<keyword evidence="6" id="KW-1003">Cell membrane</keyword>
<evidence type="ECO:0000256" key="8">
    <source>
        <dbReference type="ARBA" id="ARBA00022679"/>
    </source>
</evidence>
<dbReference type="FunFam" id="3.40.50.300:FF:000527">
    <property type="entry name" value="Tyrosine-protein kinase etk"/>
    <property type="match status" value="1"/>
</dbReference>
<evidence type="ECO:0000256" key="11">
    <source>
        <dbReference type="ARBA" id="ARBA00022777"/>
    </source>
</evidence>
<dbReference type="Pfam" id="PF13614">
    <property type="entry name" value="AAA_31"/>
    <property type="match status" value="1"/>
</dbReference>
<dbReference type="Proteomes" id="UP000178086">
    <property type="component" value="Unassembled WGS sequence"/>
</dbReference>
<dbReference type="InterPro" id="IPR027417">
    <property type="entry name" value="P-loop_NTPase"/>
</dbReference>
<comment type="caution">
    <text evidence="20">The sequence shown here is derived from an EMBL/GenBank/DDBJ whole genome shotgun (WGS) entry which is preliminary data.</text>
</comment>
<evidence type="ECO:0000256" key="17">
    <source>
        <dbReference type="SAM" id="Phobius"/>
    </source>
</evidence>
<evidence type="ECO:0000313" key="20">
    <source>
        <dbReference type="EMBL" id="OFW33035.1"/>
    </source>
</evidence>
<dbReference type="EMBL" id="MELI01000078">
    <property type="protein sequence ID" value="OFW33035.1"/>
    <property type="molecule type" value="Genomic_DNA"/>
</dbReference>
<dbReference type="PANTHER" id="PTHR32309">
    <property type="entry name" value="TYROSINE-PROTEIN KINASE"/>
    <property type="match status" value="1"/>
</dbReference>
<proteinExistence type="inferred from homology"/>
<dbReference type="Gene3D" id="3.40.50.300">
    <property type="entry name" value="P-loop containing nucleotide triphosphate hydrolases"/>
    <property type="match status" value="1"/>
</dbReference>
<evidence type="ECO:0000256" key="5">
    <source>
        <dbReference type="ARBA" id="ARBA00011903"/>
    </source>
</evidence>
<keyword evidence="9 17" id="KW-0812">Transmembrane</keyword>
<keyword evidence="12" id="KW-0067">ATP-binding</keyword>
<evidence type="ECO:0000256" key="10">
    <source>
        <dbReference type="ARBA" id="ARBA00022741"/>
    </source>
</evidence>
<evidence type="ECO:0000256" key="3">
    <source>
        <dbReference type="ARBA" id="ARBA00007316"/>
    </source>
</evidence>
<feature type="transmembrane region" description="Helical" evidence="17">
    <location>
        <begin position="20"/>
        <end position="40"/>
    </location>
</feature>
<reference evidence="20 21" key="1">
    <citation type="journal article" date="2016" name="Nat. Commun.">
        <title>Thousands of microbial genomes shed light on interconnected biogeochemical processes in an aquifer system.</title>
        <authorList>
            <person name="Anantharaman K."/>
            <person name="Brown C.T."/>
            <person name="Hug L.A."/>
            <person name="Sharon I."/>
            <person name="Castelle C.J."/>
            <person name="Probst A.J."/>
            <person name="Thomas B.C."/>
            <person name="Singh A."/>
            <person name="Wilkins M.J."/>
            <person name="Karaoz U."/>
            <person name="Brodie E.L."/>
            <person name="Williams K.H."/>
            <person name="Hubbard S.S."/>
            <person name="Banfield J.F."/>
        </authorList>
    </citation>
    <scope>NUCLEOTIDE SEQUENCE [LARGE SCALE GENOMIC DNA]</scope>
</reference>
<dbReference type="SUPFAM" id="SSF52540">
    <property type="entry name" value="P-loop containing nucleoside triphosphate hydrolases"/>
    <property type="match status" value="1"/>
</dbReference>
<sequence>MEEQIEIVQFLKIIAKRKGIVIIGTVLCVLLAMIATMYMTPQYNATAKILVAQAQAPVNNQSSSESYQAVLLGQQLAKTFSEIMVSRTLAERVIARLELPLLPDDLMKKVKAQPIRDTQLIVLKVTDTNPKRAKDIVNAYVEEFIDFIPSTVPTTSQMKVSAIELAVVPLKPVTPKPLLNTVLALVLGLSMSVGFAFVLEKLDVTVKESDMLEQLLGITSLGLVSKSQQPLLLGDNNTDTSESMRRIRTNLQYLNFDQSIRSFAVASPETGDGKTTVASNLAIVFAQAGQNVLLVDCDLRRPSISQVFHLPDARGLSNVLIGAADADSVILSSGVDGLSVITSGPIPPNPADLLNSERMDELLARFEGRFDIVILDCPPVLALSDTVILASKADAVLMVSSFGKSKKADMLAARNALTKVGARILGFVINGARTSKQNGYYNQPYTSRQALRDAPLNQPRDIRGV</sequence>
<dbReference type="GO" id="GO:0042802">
    <property type="term" value="F:identical protein binding"/>
    <property type="evidence" value="ECO:0007669"/>
    <property type="project" value="UniProtKB-ARBA"/>
</dbReference>
<evidence type="ECO:0000259" key="18">
    <source>
        <dbReference type="Pfam" id="PF02706"/>
    </source>
</evidence>
<comment type="subcellular location">
    <subcellularLocation>
        <location evidence="1">Cell inner membrane</location>
        <topology evidence="1">Multi-pass membrane protein</topology>
    </subcellularLocation>
</comment>
<dbReference type="GO" id="GO:0005886">
    <property type="term" value="C:plasma membrane"/>
    <property type="evidence" value="ECO:0007669"/>
    <property type="project" value="UniProtKB-SubCell"/>
</dbReference>
<organism evidence="20 21">
    <name type="scientific">Candidatus Aquicultor primus</name>
    <dbReference type="NCBI Taxonomy" id="1797195"/>
    <lineage>
        <taxon>Bacteria</taxon>
        <taxon>Bacillati</taxon>
        <taxon>Actinomycetota</taxon>
        <taxon>Candidatus Aquicultoria</taxon>
        <taxon>Candidatus Aquicultorales</taxon>
        <taxon>Candidatus Aquicultoraceae</taxon>
        <taxon>Candidatus Aquicultor</taxon>
    </lineage>
</organism>
<dbReference type="EC" id="2.7.10.2" evidence="5"/>
<keyword evidence="15" id="KW-0829">Tyrosine-protein kinase</keyword>
<gene>
    <name evidence="20" type="ORF">A2074_03825</name>
</gene>
<evidence type="ECO:0000313" key="21">
    <source>
        <dbReference type="Proteomes" id="UP000178086"/>
    </source>
</evidence>